<dbReference type="GeneID" id="20210005"/>
<dbReference type="GO" id="GO:0043226">
    <property type="term" value="C:organelle"/>
    <property type="evidence" value="ECO:0007669"/>
    <property type="project" value="UniProtKB-ARBA"/>
</dbReference>
<keyword evidence="3" id="KW-0479">Metal-binding</keyword>
<evidence type="ECO:0000259" key="7">
    <source>
        <dbReference type="PROSITE" id="PS50222"/>
    </source>
</evidence>
<dbReference type="InterPro" id="IPR002048">
    <property type="entry name" value="EF_hand_dom"/>
</dbReference>
<keyword evidence="5" id="KW-0106">Calcium</keyword>
<keyword evidence="4" id="KW-0677">Repeat</keyword>
<keyword evidence="6" id="KW-0449">Lipoprotein</keyword>
<dbReference type="GO" id="GO:0005509">
    <property type="term" value="F:calcium ion binding"/>
    <property type="evidence" value="ECO:0000318"/>
    <property type="project" value="GO_Central"/>
</dbReference>
<gene>
    <name evidence="9" type="primary">20210005</name>
    <name evidence="8" type="ORF">HELRODRAFT_185129</name>
</gene>
<dbReference type="PROSITE" id="PS00018">
    <property type="entry name" value="EF_HAND_1"/>
    <property type="match status" value="3"/>
</dbReference>
<reference evidence="10" key="1">
    <citation type="submission" date="2012-12" db="EMBL/GenBank/DDBJ databases">
        <authorList>
            <person name="Hellsten U."/>
            <person name="Grimwood J."/>
            <person name="Chapman J.A."/>
            <person name="Shapiro H."/>
            <person name="Aerts A."/>
            <person name="Otillar R.P."/>
            <person name="Terry A.Y."/>
            <person name="Boore J.L."/>
            <person name="Simakov O."/>
            <person name="Marletaz F."/>
            <person name="Cho S.-J."/>
            <person name="Edsinger-Gonzales E."/>
            <person name="Havlak P."/>
            <person name="Kuo D.-H."/>
            <person name="Larsson T."/>
            <person name="Lv J."/>
            <person name="Arendt D."/>
            <person name="Savage R."/>
            <person name="Osoegawa K."/>
            <person name="de Jong P."/>
            <person name="Lindberg D.R."/>
            <person name="Seaver E.C."/>
            <person name="Weisblat D.A."/>
            <person name="Putnam N.H."/>
            <person name="Grigoriev I.V."/>
            <person name="Rokhsar D.S."/>
        </authorList>
    </citation>
    <scope>NUCLEOTIDE SEQUENCE</scope>
</reference>
<evidence type="ECO:0000256" key="6">
    <source>
        <dbReference type="ARBA" id="ARBA00023288"/>
    </source>
</evidence>
<dbReference type="RefSeq" id="XP_009027711.1">
    <property type="nucleotide sequence ID" value="XM_009029463.1"/>
</dbReference>
<dbReference type="EnsemblMetazoa" id="HelroT185129">
    <property type="protein sequence ID" value="HelroP185129"/>
    <property type="gene ID" value="HelroG185129"/>
</dbReference>
<name>T1FMF6_HELRO</name>
<keyword evidence="10" id="KW-1185">Reference proteome</keyword>
<dbReference type="PANTHER" id="PTHR23055">
    <property type="entry name" value="CALCIUM BINDING PROTEINS"/>
    <property type="match status" value="1"/>
</dbReference>
<evidence type="ECO:0000313" key="9">
    <source>
        <dbReference type="EnsemblMetazoa" id="HelroP185129"/>
    </source>
</evidence>
<dbReference type="OrthoDB" id="191686at2759"/>
<keyword evidence="2" id="KW-0519">Myristate</keyword>
<feature type="domain" description="EF-hand" evidence="7">
    <location>
        <begin position="144"/>
        <end position="179"/>
    </location>
</feature>
<dbReference type="PANTHER" id="PTHR23055:SF178">
    <property type="entry name" value="NEUROCALCIN HOMOLOG"/>
    <property type="match status" value="1"/>
</dbReference>
<evidence type="ECO:0000256" key="1">
    <source>
        <dbReference type="ARBA" id="ARBA00006049"/>
    </source>
</evidence>
<dbReference type="InterPro" id="IPR028846">
    <property type="entry name" value="Recoverin"/>
</dbReference>
<evidence type="ECO:0000256" key="2">
    <source>
        <dbReference type="ARBA" id="ARBA00022707"/>
    </source>
</evidence>
<dbReference type="Gene3D" id="1.10.238.10">
    <property type="entry name" value="EF-hand"/>
    <property type="match status" value="1"/>
</dbReference>
<dbReference type="STRING" id="6412.T1FMF6"/>
<evidence type="ECO:0000256" key="5">
    <source>
        <dbReference type="ARBA" id="ARBA00022837"/>
    </source>
</evidence>
<proteinExistence type="inferred from homology"/>
<dbReference type="EMBL" id="AMQM01001710">
    <property type="status" value="NOT_ANNOTATED_CDS"/>
    <property type="molecule type" value="Genomic_DNA"/>
</dbReference>
<dbReference type="InterPro" id="IPR011992">
    <property type="entry name" value="EF-hand-dom_pair"/>
</dbReference>
<protein>
    <recommendedName>
        <fullName evidence="7">EF-hand domain-containing protein</fullName>
    </recommendedName>
</protein>
<reference evidence="9" key="3">
    <citation type="submission" date="2015-06" db="UniProtKB">
        <authorList>
            <consortium name="EnsemblMetazoa"/>
        </authorList>
    </citation>
    <scope>IDENTIFICATION</scope>
</reference>
<dbReference type="Proteomes" id="UP000015101">
    <property type="component" value="Unassembled WGS sequence"/>
</dbReference>
<evidence type="ECO:0000256" key="3">
    <source>
        <dbReference type="ARBA" id="ARBA00022723"/>
    </source>
</evidence>
<dbReference type="Pfam" id="PF00036">
    <property type="entry name" value="EF-hand_1"/>
    <property type="match status" value="1"/>
</dbReference>
<dbReference type="PRINTS" id="PR00450">
    <property type="entry name" value="RECOVERIN"/>
</dbReference>
<dbReference type="SUPFAM" id="SSF47473">
    <property type="entry name" value="EF-hand"/>
    <property type="match status" value="1"/>
</dbReference>
<dbReference type="InterPro" id="IPR018247">
    <property type="entry name" value="EF_Hand_1_Ca_BS"/>
</dbReference>
<dbReference type="SMART" id="SM00054">
    <property type="entry name" value="EFh"/>
    <property type="match status" value="4"/>
</dbReference>
<dbReference type="eggNOG" id="KOG0044">
    <property type="taxonomic scope" value="Eukaryota"/>
</dbReference>
<dbReference type="Pfam" id="PF13499">
    <property type="entry name" value="EF-hand_7"/>
    <property type="match status" value="1"/>
</dbReference>
<dbReference type="InParanoid" id="T1FMF6"/>
<dbReference type="CTD" id="20210005"/>
<dbReference type="PROSITE" id="PS50222">
    <property type="entry name" value="EF_HAND_2"/>
    <property type="match status" value="3"/>
</dbReference>
<dbReference type="CDD" id="cd00051">
    <property type="entry name" value="EFh"/>
    <property type="match status" value="1"/>
</dbReference>
<dbReference type="FunFam" id="1.10.238.10:FF:000178">
    <property type="entry name" value="Calmodulin-2 A"/>
    <property type="match status" value="1"/>
</dbReference>
<dbReference type="OMA" id="LHELMSC"/>
<evidence type="ECO:0000256" key="4">
    <source>
        <dbReference type="ARBA" id="ARBA00022737"/>
    </source>
</evidence>
<feature type="domain" description="EF-hand" evidence="7">
    <location>
        <begin position="100"/>
        <end position="135"/>
    </location>
</feature>
<evidence type="ECO:0000313" key="8">
    <source>
        <dbReference type="EMBL" id="ESN94673.1"/>
    </source>
</evidence>
<comment type="similarity">
    <text evidence="1">Belongs to the recoverin family.</text>
</comment>
<dbReference type="AlphaFoldDB" id="T1FMF6"/>
<sequence length="186" mass="20823">MGGKGSKPDFKELSKGSKFTTKELKDWFTKFKKDFPSGKITRQEFTALYKKMLQTEAGASVSGDATDFCDHVFRQYDTDNSGTIDFREFVTTISVAARGTANEKLLWAFNLYDIDGNHYLSPNEITEILTAIYKAKSVSNPVPSIKETVDMIYAQADDNKDGRLSEAEFVTHAMSCASLREILNTL</sequence>
<dbReference type="GO" id="GO:0009966">
    <property type="term" value="P:regulation of signal transduction"/>
    <property type="evidence" value="ECO:0000318"/>
    <property type="project" value="GO_Central"/>
</dbReference>
<feature type="domain" description="EF-hand" evidence="7">
    <location>
        <begin position="64"/>
        <end position="99"/>
    </location>
</feature>
<accession>T1FMF6</accession>
<organism evidence="9 10">
    <name type="scientific">Helobdella robusta</name>
    <name type="common">Californian leech</name>
    <dbReference type="NCBI Taxonomy" id="6412"/>
    <lineage>
        <taxon>Eukaryota</taxon>
        <taxon>Metazoa</taxon>
        <taxon>Spiralia</taxon>
        <taxon>Lophotrochozoa</taxon>
        <taxon>Annelida</taxon>
        <taxon>Clitellata</taxon>
        <taxon>Hirudinea</taxon>
        <taxon>Rhynchobdellida</taxon>
        <taxon>Glossiphoniidae</taxon>
        <taxon>Helobdella</taxon>
    </lineage>
</organism>
<evidence type="ECO:0000313" key="10">
    <source>
        <dbReference type="Proteomes" id="UP000015101"/>
    </source>
</evidence>
<dbReference type="EMBL" id="KB097571">
    <property type="protein sequence ID" value="ESN94673.1"/>
    <property type="molecule type" value="Genomic_DNA"/>
</dbReference>
<dbReference type="KEGG" id="hro:HELRODRAFT_185129"/>
<reference evidence="8 10" key="2">
    <citation type="journal article" date="2013" name="Nature">
        <title>Insights into bilaterian evolution from three spiralian genomes.</title>
        <authorList>
            <person name="Simakov O."/>
            <person name="Marletaz F."/>
            <person name="Cho S.J."/>
            <person name="Edsinger-Gonzales E."/>
            <person name="Havlak P."/>
            <person name="Hellsten U."/>
            <person name="Kuo D.H."/>
            <person name="Larsson T."/>
            <person name="Lv J."/>
            <person name="Arendt D."/>
            <person name="Savage R."/>
            <person name="Osoegawa K."/>
            <person name="de Jong P."/>
            <person name="Grimwood J."/>
            <person name="Chapman J.A."/>
            <person name="Shapiro H."/>
            <person name="Aerts A."/>
            <person name="Otillar R.P."/>
            <person name="Terry A.Y."/>
            <person name="Boore J.L."/>
            <person name="Grigoriev I.V."/>
            <person name="Lindberg D.R."/>
            <person name="Seaver E.C."/>
            <person name="Weisblat D.A."/>
            <person name="Putnam N.H."/>
            <person name="Rokhsar D.S."/>
        </authorList>
    </citation>
    <scope>NUCLEOTIDE SEQUENCE</scope>
</reference>
<dbReference type="HOGENOM" id="CLU_072366_1_0_1"/>